<dbReference type="AlphaFoldDB" id="A0A1E3AEY7"/>
<dbReference type="Gene3D" id="3.30.70.270">
    <property type="match status" value="1"/>
</dbReference>
<dbReference type="InterPro" id="IPR000160">
    <property type="entry name" value="GGDEF_dom"/>
</dbReference>
<feature type="domain" description="GGDEF" evidence="3">
    <location>
        <begin position="545"/>
        <end position="669"/>
    </location>
</feature>
<accession>A0A1E3AEY7</accession>
<sequence>MQSFNVLRYIKKYQIFIVAVSLLAGGVFYLIMLNKQHYTATAVIRYTNERAEEGLAPDGSDIDITEIYSEEVMSKVFEQMGMEYSEFNLDEFRSRVVVEEVVTPEMEAVQEAKNEVGEVVEEKPTEFSVSFYATRKDSREPEEFSRQVLDHMLDAYIGLYGARHINGEVSSNNISKLDERDYDYLEMIEIIDDSVQGTLENLLNKANNNYYYRSSDSGYSFADLYHEFDSLSKIDINNIYAYILNNRVTKDKEKLLNKYRNRIADFFRKNGTTEDEIKGIQEIIDSYVNMMRESGNTDISSDYILDNVHEGYVQDENNTEQWNPADRMTSYDTLMKDYVRDRESFEAALIDVAYYEYIIEVFEGTEQTGTRVAVNIEEETGIAAETEEGEEEEKEGRPAENTEAAEDNPEEAEEENAEAENLPTVSKVSEKEALEQMDSRMTSLIERLDELYKKLSVTNSEYNEYAGAANISVMTNVVIEQQYKLMLYAALIIVIFACVMSVLVMVVGRLLDIFEYYIYRDNKYELPNREGCDHYMASFRKLLPDSFSCITFKLSDIQQKNNKFGRDKTDEMIRDFANILKQTFGANDDCFLAVNGIGQFVVFAKETSEEQAEAYAGVIRNAVMDYNRDEECKIEFEYGIAETKKTGIYRIKVLLMNSLYHIKPAEMTE</sequence>
<feature type="compositionally biased region" description="Acidic residues" evidence="1">
    <location>
        <begin position="380"/>
        <end position="393"/>
    </location>
</feature>
<feature type="region of interest" description="Disordered" evidence="1">
    <location>
        <begin position="380"/>
        <end position="428"/>
    </location>
</feature>
<dbReference type="Pfam" id="PF00990">
    <property type="entry name" value="GGDEF"/>
    <property type="match status" value="1"/>
</dbReference>
<evidence type="ECO:0000256" key="2">
    <source>
        <dbReference type="SAM" id="Phobius"/>
    </source>
</evidence>
<dbReference type="PROSITE" id="PS50887">
    <property type="entry name" value="GGDEF"/>
    <property type="match status" value="1"/>
</dbReference>
<evidence type="ECO:0000313" key="4">
    <source>
        <dbReference type="EMBL" id="ODM06951.1"/>
    </source>
</evidence>
<proteinExistence type="predicted"/>
<name>A0A1E3AEY7_9FIRM</name>
<dbReference type="EMBL" id="MCGH01000002">
    <property type="protein sequence ID" value="ODM06951.1"/>
    <property type="molecule type" value="Genomic_DNA"/>
</dbReference>
<gene>
    <name evidence="4" type="ORF">BEI61_02841</name>
</gene>
<comment type="caution">
    <text evidence="4">The sequence shown here is derived from an EMBL/GenBank/DDBJ whole genome shotgun (WGS) entry which is preliminary data.</text>
</comment>
<evidence type="ECO:0000259" key="3">
    <source>
        <dbReference type="PROSITE" id="PS50887"/>
    </source>
</evidence>
<keyword evidence="2" id="KW-0812">Transmembrane</keyword>
<feature type="compositionally biased region" description="Acidic residues" evidence="1">
    <location>
        <begin position="403"/>
        <end position="418"/>
    </location>
</feature>
<dbReference type="RefSeq" id="WP_069152712.1">
    <property type="nucleotide sequence ID" value="NZ_MCGH01000002.1"/>
</dbReference>
<evidence type="ECO:0000313" key="5">
    <source>
        <dbReference type="Proteomes" id="UP000094067"/>
    </source>
</evidence>
<dbReference type="InterPro" id="IPR043128">
    <property type="entry name" value="Rev_trsase/Diguanyl_cyclase"/>
</dbReference>
<dbReference type="Proteomes" id="UP000094067">
    <property type="component" value="Unassembled WGS sequence"/>
</dbReference>
<feature type="transmembrane region" description="Helical" evidence="2">
    <location>
        <begin position="12"/>
        <end position="32"/>
    </location>
</feature>
<dbReference type="SUPFAM" id="SSF55073">
    <property type="entry name" value="Nucleotide cyclase"/>
    <property type="match status" value="1"/>
</dbReference>
<feature type="transmembrane region" description="Helical" evidence="2">
    <location>
        <begin position="485"/>
        <end position="511"/>
    </location>
</feature>
<dbReference type="InterPro" id="IPR029787">
    <property type="entry name" value="Nucleotide_cyclase"/>
</dbReference>
<protein>
    <submittedName>
        <fullName evidence="4">GGDEF domain protein</fullName>
    </submittedName>
</protein>
<organism evidence="4 5">
    <name type="scientific">Eisenbergiella tayi</name>
    <dbReference type="NCBI Taxonomy" id="1432052"/>
    <lineage>
        <taxon>Bacteria</taxon>
        <taxon>Bacillati</taxon>
        <taxon>Bacillota</taxon>
        <taxon>Clostridia</taxon>
        <taxon>Lachnospirales</taxon>
        <taxon>Lachnospiraceae</taxon>
        <taxon>Eisenbergiella</taxon>
    </lineage>
</organism>
<reference evidence="4 5" key="1">
    <citation type="submission" date="2016-07" db="EMBL/GenBank/DDBJ databases">
        <title>Characterization of isolates of Eisenbergiella tayi derived from blood cultures, using whole genome sequencing.</title>
        <authorList>
            <person name="Burdz T."/>
            <person name="Wiebe D."/>
            <person name="Huynh C."/>
            <person name="Bernard K."/>
        </authorList>
    </citation>
    <scope>NUCLEOTIDE SEQUENCE [LARGE SCALE GENOMIC DNA]</scope>
    <source>
        <strain evidence="4 5">NML 110608</strain>
    </source>
</reference>
<keyword evidence="2" id="KW-0472">Membrane</keyword>
<keyword evidence="2" id="KW-1133">Transmembrane helix</keyword>
<evidence type="ECO:0000256" key="1">
    <source>
        <dbReference type="SAM" id="MobiDB-lite"/>
    </source>
</evidence>